<dbReference type="EMBL" id="LTDF01000068">
    <property type="protein sequence ID" value="KXT52242.1"/>
    <property type="molecule type" value="Genomic_DNA"/>
</dbReference>
<dbReference type="AlphaFoldDB" id="A0A139LLA9"/>
<evidence type="ECO:0000256" key="1">
    <source>
        <dbReference type="SAM" id="Phobius"/>
    </source>
</evidence>
<reference evidence="2 3" key="1">
    <citation type="submission" date="2016-02" db="EMBL/GenBank/DDBJ databases">
        <authorList>
            <person name="Wen L."/>
            <person name="He K."/>
            <person name="Yang H."/>
        </authorList>
    </citation>
    <scope>NUCLEOTIDE SEQUENCE [LARGE SCALE GENOMIC DNA]</scope>
    <source>
        <strain evidence="2 3">KLE1704</strain>
    </source>
</reference>
<feature type="transmembrane region" description="Helical" evidence="1">
    <location>
        <begin position="15"/>
        <end position="33"/>
    </location>
</feature>
<dbReference type="PATRIC" id="fig|329854.7.peg.1682"/>
<organism evidence="2">
    <name type="scientific">Bacteroides intestinalis</name>
    <dbReference type="NCBI Taxonomy" id="329854"/>
    <lineage>
        <taxon>Bacteria</taxon>
        <taxon>Pseudomonadati</taxon>
        <taxon>Bacteroidota</taxon>
        <taxon>Bacteroidia</taxon>
        <taxon>Bacteroidales</taxon>
        <taxon>Bacteroidaceae</taxon>
        <taxon>Bacteroides</taxon>
    </lineage>
</organism>
<evidence type="ECO:0000313" key="3">
    <source>
        <dbReference type="Proteomes" id="UP000070319"/>
    </source>
</evidence>
<dbReference type="Proteomes" id="UP000070319">
    <property type="component" value="Unassembled WGS sequence"/>
</dbReference>
<keyword evidence="1" id="KW-1133">Transmembrane helix</keyword>
<proteinExistence type="predicted"/>
<name>A0A139LLA9_9BACE</name>
<comment type="caution">
    <text evidence="2">The sequence shown here is derived from an EMBL/GenBank/DDBJ whole genome shotgun (WGS) entry which is preliminary data.</text>
</comment>
<protein>
    <submittedName>
        <fullName evidence="2">Uncharacterized protein</fullName>
    </submittedName>
</protein>
<accession>A0A139LLA9</accession>
<feature type="transmembrane region" description="Helical" evidence="1">
    <location>
        <begin position="54"/>
        <end position="82"/>
    </location>
</feature>
<sequence>MVINSVKNVAWRLKELHVCVVTLLFSLIGKYALIADKDFMQNCAHSAVPRWKRMISSVLIVVILAQGLSVLTAIPLISAVFAENVIVP</sequence>
<keyword evidence="1" id="KW-0472">Membrane</keyword>
<keyword evidence="1" id="KW-0812">Transmembrane</keyword>
<gene>
    <name evidence="2" type="ORF">HMPREF2531_01652</name>
</gene>
<evidence type="ECO:0000313" key="2">
    <source>
        <dbReference type="EMBL" id="KXT52242.1"/>
    </source>
</evidence>